<dbReference type="InterPro" id="IPR016187">
    <property type="entry name" value="CTDL_fold"/>
</dbReference>
<dbReference type="CDD" id="cd00037">
    <property type="entry name" value="CLECT"/>
    <property type="match status" value="1"/>
</dbReference>
<dbReference type="SMART" id="SM00034">
    <property type="entry name" value="CLECT"/>
    <property type="match status" value="1"/>
</dbReference>
<evidence type="ECO:0000313" key="5">
    <source>
        <dbReference type="Proteomes" id="UP000887540"/>
    </source>
</evidence>
<dbReference type="SUPFAM" id="SSF56436">
    <property type="entry name" value="C-type lectin-like"/>
    <property type="match status" value="1"/>
</dbReference>
<dbReference type="PROSITE" id="PS01186">
    <property type="entry name" value="EGF_2"/>
    <property type="match status" value="1"/>
</dbReference>
<dbReference type="PANTHER" id="PTHR47324">
    <property type="entry name" value="PROTEIN IRG-7-RELATED"/>
    <property type="match status" value="1"/>
</dbReference>
<proteinExistence type="predicted"/>
<dbReference type="WBParaSite" id="ACRNAN_scaffold3479.g15467.t1">
    <property type="protein sequence ID" value="ACRNAN_scaffold3479.g15467.t1"/>
    <property type="gene ID" value="ACRNAN_scaffold3479.g15467"/>
</dbReference>
<dbReference type="InterPro" id="IPR057085">
    <property type="entry name" value="Ig_Irg-7"/>
</dbReference>
<name>A0A914DRU7_9BILA</name>
<dbReference type="InterPro" id="IPR006582">
    <property type="entry name" value="MD_domain"/>
</dbReference>
<dbReference type="Gene3D" id="3.10.100.10">
    <property type="entry name" value="Mannose-Binding Protein A, subunit A"/>
    <property type="match status" value="1"/>
</dbReference>
<dbReference type="InterPro" id="IPR036465">
    <property type="entry name" value="vWFA_dom_sf"/>
</dbReference>
<evidence type="ECO:0000256" key="2">
    <source>
        <dbReference type="SAM" id="SignalP"/>
    </source>
</evidence>
<keyword evidence="2" id="KW-0732">Signal</keyword>
<protein>
    <submittedName>
        <fullName evidence="6">Uncharacterized protein</fullName>
    </submittedName>
</protein>
<dbReference type="InterPro" id="IPR053295">
    <property type="entry name" value="Innate_immunity_reg"/>
</dbReference>
<dbReference type="PROSITE" id="PS50041">
    <property type="entry name" value="C_TYPE_LECTIN_2"/>
    <property type="match status" value="1"/>
</dbReference>
<dbReference type="InterPro" id="IPR016186">
    <property type="entry name" value="C-type_lectin-like/link_sf"/>
</dbReference>
<accession>A0A914DRU7</accession>
<dbReference type="PROSITE" id="PS50026">
    <property type="entry name" value="EGF_3"/>
    <property type="match status" value="3"/>
</dbReference>
<sequence>MQLRLLLVLCLFAIIFTRTDANLLEHKWVDVFKSFFKSDDQVVSVKDSSLDDQYARVKRSIYASMGAQVNCEPGFTGKFCETPICTNRVPPSDIDDIQYRKIDQFFLRQGCAGNITFPLDSESQHLTIQVAVNEGNINLTLTDDQGIIVPPNLAVGGIFAWNQPHPGIYQLNVRTDSLNTIYCDVTVETETNLEADVGFVNRPHEDAFEKGIAYNTPQYVIVHPYFLNGSATIKAVYIYENNRDHTRFVSRLQPRFGCGYEYYAGEFKCDPTMTSYRWVVEGIDYQGYLWRRSNSFACAEIATPPPPSPTTPVVPPYCMNNGSFITTPDGGTVCYCGEFFTGSMCENALCMNGGTPLFESTVCSCPGGYSGSFCEHVVCYDPVDQNYFTEVKTFIVVIRQSQAVLNLIPNITKSVNNTIYGYWGDKTVYSNFILVVYGDNHALSLDYDTPASFITGLTAIGNLLPSTTACTDDVIAGITQVFTAQVINHKSPIFVFTDVPANDSANWLDVYSPNSFRKLPIYTFFLANTPSCQVDTLSQGYRTLIDISLTSGGLLHTTNDSVFLVNNIFTQVMRRVTYQANYVTMNEMAKCSMGNHQSFVVDRQTTTVTILATGTNLVLSITDPSWNVLNSTQLQPVINDGNNYIWDFVDNLPGEYLYFIQATGGGTNAPCSFRVIAESTYDMWVGASEGLLQDMGLPDPVYQFNSNMVVHMNGLRGRTIDQFRLFAEMQIDAWNWNQMANQPVYYSSGIWRDGCTFHLYFGGFTCTTAEQRYIVTVFVDDEVGFPVQRSWTAFCVSFQPSTPAPNGQCYNGGVPSPTNSSICICPHNWTGQNCTIIVCDNNGTSLGSTCQCPAFTGGTFCEYLECSAAQPGVNFNPGNRGLAFVLNVRSTMTSTLQDIANRATELVRDLINADGFNFISYYSVAWFNQVEGQVIKTVPANQYDSFVQTLQALVNYTLIQNITDPNNCTGQISSAVYKVLSEFENLNLLNSYVFVFTDSDLANNSLAYAGSIFKAQDIKATINFVVTNYSLCGSTNSQGPSDLMIGMVSETAGMIYYTQHAGNLLQVIPTFHQSGLIVGYEGNCQTGVTRYIPVDGWSQSFVVTAQGAGVQVTMIPSVGAQDISYYENVVDQDTYLYVVQYVVPCEGPSWDQHNQFCYIIQAPVQQLTWSQSSEACHSKDDAYLVDILNQGDQDYLISKFQQIPAWIGLFRAPGSNNWMWDGPRFSNLTFTLNQSYSNWAPGEPSGPGLGKDCVVSKPSGSDIKWFTTSCNDGYNYMCQKHKYGQTTMPRDPTTNRLPSGIWQLTVKGNGTCLFEVRIQSQIQIYWGYTMDIHSDYPTVYVRIQSQIQIYWGYTMDIHSDYPTVYGETQSNNNHIAAYATSLEPLNFDNVINRIDGHLNYAYIYSNSTIYYAATFQDRRMCTYPTISQGFACPGYPSQTQKSSFYVKFSGIDQFGNLFERFAPTYCRAIATCANGYLYNGACLCESYWEGASCEKRICLYGGTPAPGGTCNCLPEFGGPNCQYLNCQDPQKITFNDTGITLAILLETSFLTGRAIFYLSNNLANIIANITTDRVTSSQWISNYILYPFDSASNEQWWYPKVVSNNFADINTALHNITQNQCPGNTSNGFVCESGVNCPRPILRVLNNTLNDPAFHSPNSVVLIITQAGAMDYGFLAEVHENAEIKRATVNVILTDISAPCGSALNYTSRESMALFNIAQMTGGDLFFTTSKSLVQNLLPYYLPTLYRTAHLGNIIVQNCSDQTIYFPIDSGTQAFTVSYTGPSANGISLTVTDSNNTNVVLPEGISLYEYTYFAYFDYLNQISNPPGTWKLEVKSQAVACVLTIRLRSSIEVYLGFTDPSGAFFDGGLLDNPSPLLSSDVPNDVVLHANNLGNGTLNYVQIYGPRGDISYTSELVQRINCNYEYIAPTPFNCSYGVYVISTYGIDKNGQNFIRNIPVQCLSNRPPPAPPKPRCDVTEVTYDIALLLDISLKGNSLSETAWSDFKGTLATALSNYSPDGAFHINNTRLAIVGVAGPADTKLLYSFADSEGKKATDMLATVTQVQSYGQNIPSAIDVVRQLSSNASLGYRQPAQYPNVRHLVIYATLNGAQTDGGDPVNDVHTLVRGGLSVISSVRLVIKAVTS</sequence>
<dbReference type="SMART" id="SM00604">
    <property type="entry name" value="MD"/>
    <property type="match status" value="3"/>
</dbReference>
<feature type="disulfide bond" evidence="1">
    <location>
        <begin position="1512"/>
        <end position="1521"/>
    </location>
</feature>
<evidence type="ECO:0000259" key="3">
    <source>
        <dbReference type="PROSITE" id="PS50026"/>
    </source>
</evidence>
<feature type="domain" description="C-type lectin" evidence="4">
    <location>
        <begin position="1153"/>
        <end position="1279"/>
    </location>
</feature>
<dbReference type="InterPro" id="IPR057086">
    <property type="entry name" value="GBD_Irg-7_N"/>
</dbReference>
<feature type="disulfide bond" evidence="1">
    <location>
        <begin position="825"/>
        <end position="834"/>
    </location>
</feature>
<dbReference type="Gene3D" id="3.40.50.410">
    <property type="entry name" value="von Willebrand factor, type A domain"/>
    <property type="match status" value="1"/>
</dbReference>
<feature type="domain" description="EGF-like" evidence="3">
    <location>
        <begin position="341"/>
        <end position="375"/>
    </location>
</feature>
<dbReference type="InterPro" id="IPR000742">
    <property type="entry name" value="EGF"/>
</dbReference>
<reference evidence="6" key="1">
    <citation type="submission" date="2022-11" db="UniProtKB">
        <authorList>
            <consortium name="WormBaseParasite"/>
        </authorList>
    </citation>
    <scope>IDENTIFICATION</scope>
</reference>
<keyword evidence="1" id="KW-0245">EGF-like domain</keyword>
<dbReference type="Gene3D" id="2.10.25.10">
    <property type="entry name" value="Laminin"/>
    <property type="match status" value="1"/>
</dbReference>
<feature type="signal peptide" evidence="2">
    <location>
        <begin position="1"/>
        <end position="21"/>
    </location>
</feature>
<dbReference type="PROSITE" id="PS00022">
    <property type="entry name" value="EGF_1"/>
    <property type="match status" value="3"/>
</dbReference>
<keyword evidence="1" id="KW-1015">Disulfide bond</keyword>
<dbReference type="InterPro" id="IPR001304">
    <property type="entry name" value="C-type_lectin-like"/>
</dbReference>
<dbReference type="PANTHER" id="PTHR47324:SF2">
    <property type="entry name" value="EGF-LIKE DOMAIN-CONTAINING PROTEIN-RELATED"/>
    <property type="match status" value="1"/>
</dbReference>
<feature type="chain" id="PRO_5036677541" evidence="2">
    <location>
        <begin position="22"/>
        <end position="2142"/>
    </location>
</feature>
<dbReference type="Pfam" id="PF23623">
    <property type="entry name" value="GBD_IRG7_N"/>
    <property type="match status" value="1"/>
</dbReference>
<dbReference type="Pfam" id="PF24415">
    <property type="entry name" value="Ig_Irg-7"/>
    <property type="match status" value="3"/>
</dbReference>
<feature type="domain" description="EGF-like" evidence="3">
    <location>
        <begin position="1489"/>
        <end position="1522"/>
    </location>
</feature>
<evidence type="ECO:0000256" key="1">
    <source>
        <dbReference type="PROSITE-ProRule" id="PRU00076"/>
    </source>
</evidence>
<feature type="domain" description="EGF-like" evidence="3">
    <location>
        <begin position="800"/>
        <end position="835"/>
    </location>
</feature>
<dbReference type="Pfam" id="PF00059">
    <property type="entry name" value="Lectin_C"/>
    <property type="match status" value="1"/>
</dbReference>
<feature type="disulfide bond" evidence="1">
    <location>
        <begin position="365"/>
        <end position="374"/>
    </location>
</feature>
<keyword evidence="5" id="KW-1185">Reference proteome</keyword>
<dbReference type="SMART" id="SM00181">
    <property type="entry name" value="EGF"/>
    <property type="match status" value="3"/>
</dbReference>
<evidence type="ECO:0000313" key="6">
    <source>
        <dbReference type="WBParaSite" id="ACRNAN_scaffold3479.g15467.t1"/>
    </source>
</evidence>
<dbReference type="Proteomes" id="UP000887540">
    <property type="component" value="Unplaced"/>
</dbReference>
<evidence type="ECO:0000259" key="4">
    <source>
        <dbReference type="PROSITE" id="PS50041"/>
    </source>
</evidence>
<comment type="caution">
    <text evidence="1">Lacks conserved residue(s) required for the propagation of feature annotation.</text>
</comment>
<organism evidence="5 6">
    <name type="scientific">Acrobeloides nanus</name>
    <dbReference type="NCBI Taxonomy" id="290746"/>
    <lineage>
        <taxon>Eukaryota</taxon>
        <taxon>Metazoa</taxon>
        <taxon>Ecdysozoa</taxon>
        <taxon>Nematoda</taxon>
        <taxon>Chromadorea</taxon>
        <taxon>Rhabditida</taxon>
        <taxon>Tylenchina</taxon>
        <taxon>Cephalobomorpha</taxon>
        <taxon>Cephaloboidea</taxon>
        <taxon>Cephalobidae</taxon>
        <taxon>Acrobeloides</taxon>
    </lineage>
</organism>